<dbReference type="KEGG" id="llu:AKJ09_05997"/>
<keyword evidence="2" id="KW-1185">Reference proteome</keyword>
<proteinExistence type="predicted"/>
<accession>A0A0K1Q0M8</accession>
<protein>
    <submittedName>
        <fullName evidence="1">Uncharacterized protein</fullName>
    </submittedName>
</protein>
<organism evidence="1 2">
    <name type="scientific">Labilithrix luteola</name>
    <dbReference type="NCBI Taxonomy" id="1391654"/>
    <lineage>
        <taxon>Bacteria</taxon>
        <taxon>Pseudomonadati</taxon>
        <taxon>Myxococcota</taxon>
        <taxon>Polyangia</taxon>
        <taxon>Polyangiales</taxon>
        <taxon>Labilitrichaceae</taxon>
        <taxon>Labilithrix</taxon>
    </lineage>
</organism>
<dbReference type="AlphaFoldDB" id="A0A0K1Q0M8"/>
<evidence type="ECO:0000313" key="2">
    <source>
        <dbReference type="Proteomes" id="UP000064967"/>
    </source>
</evidence>
<reference evidence="1 2" key="1">
    <citation type="submission" date="2015-08" db="EMBL/GenBank/DDBJ databases">
        <authorList>
            <person name="Babu N.S."/>
            <person name="Beckwith C.J."/>
            <person name="Beseler K.G."/>
            <person name="Brison A."/>
            <person name="Carone J.V."/>
            <person name="Caskin T.P."/>
            <person name="Diamond M."/>
            <person name="Durham M.E."/>
            <person name="Foxe J.M."/>
            <person name="Go M."/>
            <person name="Henderson B.A."/>
            <person name="Jones I.B."/>
            <person name="McGettigan J.A."/>
            <person name="Micheletti S.J."/>
            <person name="Nasrallah M.E."/>
            <person name="Ortiz D."/>
            <person name="Piller C.R."/>
            <person name="Privatt S.R."/>
            <person name="Schneider S.L."/>
            <person name="Sharp S."/>
            <person name="Smith T.C."/>
            <person name="Stanton J.D."/>
            <person name="Ullery H.E."/>
            <person name="Wilson R.J."/>
            <person name="Serrano M.G."/>
            <person name="Buck G."/>
            <person name="Lee V."/>
            <person name="Wang Y."/>
            <person name="Carvalho R."/>
            <person name="Voegtly L."/>
            <person name="Shi R."/>
            <person name="Duckworth R."/>
            <person name="Johnson A."/>
            <person name="Loviza R."/>
            <person name="Walstead R."/>
            <person name="Shah Z."/>
            <person name="Kiflezghi M."/>
            <person name="Wade K."/>
            <person name="Ball S.L."/>
            <person name="Bradley K.W."/>
            <person name="Asai D.J."/>
            <person name="Bowman C.A."/>
            <person name="Russell D.A."/>
            <person name="Pope W.H."/>
            <person name="Jacobs-Sera D."/>
            <person name="Hendrix R.W."/>
            <person name="Hatfull G.F."/>
        </authorList>
    </citation>
    <scope>NUCLEOTIDE SEQUENCE [LARGE SCALE GENOMIC DNA]</scope>
    <source>
        <strain evidence="1 2">DSM 27648</strain>
    </source>
</reference>
<evidence type="ECO:0000313" key="1">
    <source>
        <dbReference type="EMBL" id="AKU99333.1"/>
    </source>
</evidence>
<sequence length="216" mass="23990">MGEAYQIVAFVDLEDAAMLHTAKRVIRWMHDERIRGDALAPEESPEARLRPWFEAVGYDEARIQLELAKARNRFKQRIAFAPGERATEAMTASPESPSHPHASTGIELVMGWNIHGDARWGYAGHCPTCHRQVSNLHLRGGPLMLAAAKLESDPRSPLVCVDCGAESPLRSWSFDPTLLVSPLALRFANWRPLRTSFLEALATVVGGRVRTTSEVL</sequence>
<gene>
    <name evidence="1" type="ORF">AKJ09_05997</name>
</gene>
<name>A0A0K1Q0M8_9BACT</name>
<dbReference type="EMBL" id="CP012333">
    <property type="protein sequence ID" value="AKU99333.1"/>
    <property type="molecule type" value="Genomic_DNA"/>
</dbReference>
<dbReference type="Proteomes" id="UP000064967">
    <property type="component" value="Chromosome"/>
</dbReference>